<evidence type="ECO:0000313" key="2">
    <source>
        <dbReference type="EMBL" id="MFC5368279.1"/>
    </source>
</evidence>
<evidence type="ECO:0000256" key="1">
    <source>
        <dbReference type="SAM" id="MobiDB-lite"/>
    </source>
</evidence>
<dbReference type="RefSeq" id="WP_227230541.1">
    <property type="nucleotide sequence ID" value="NZ_JAJCVJ010000002.1"/>
</dbReference>
<dbReference type="AlphaFoldDB" id="A0ABD5RE41"/>
<gene>
    <name evidence="2" type="ORF">ACFPJ5_15220</name>
</gene>
<evidence type="ECO:0008006" key="4">
    <source>
        <dbReference type="Google" id="ProtNLM"/>
    </source>
</evidence>
<dbReference type="EMBL" id="JBHSKX010000002">
    <property type="protein sequence ID" value="MFC5368279.1"/>
    <property type="molecule type" value="Genomic_DNA"/>
</dbReference>
<comment type="caution">
    <text evidence="2">The sequence shown here is derived from an EMBL/GenBank/DDBJ whole genome shotgun (WGS) entry which is preliminary data.</text>
</comment>
<dbReference type="Gene3D" id="3.30.390.10">
    <property type="entry name" value="Enolase-like, N-terminal domain"/>
    <property type="match status" value="1"/>
</dbReference>
<protein>
    <recommendedName>
        <fullName evidence="4">L-alanine-DL-glutamate epimerase</fullName>
    </recommendedName>
</protein>
<proteinExistence type="predicted"/>
<reference evidence="2 3" key="1">
    <citation type="journal article" date="2019" name="Int. J. Syst. Evol. Microbiol.">
        <title>The Global Catalogue of Microorganisms (GCM) 10K type strain sequencing project: providing services to taxonomists for standard genome sequencing and annotation.</title>
        <authorList>
            <consortium name="The Broad Institute Genomics Platform"/>
            <consortium name="The Broad Institute Genome Sequencing Center for Infectious Disease"/>
            <person name="Wu L."/>
            <person name="Ma J."/>
        </authorList>
    </citation>
    <scope>NUCLEOTIDE SEQUENCE [LARGE SCALE GENOMIC DNA]</scope>
    <source>
        <strain evidence="2 3">CGMCC 1.12237</strain>
    </source>
</reference>
<dbReference type="SUPFAM" id="SSF51604">
    <property type="entry name" value="Enolase C-terminal domain-like"/>
    <property type="match status" value="1"/>
</dbReference>
<dbReference type="Proteomes" id="UP001596201">
    <property type="component" value="Unassembled WGS sequence"/>
</dbReference>
<accession>A0ABD5RE41</accession>
<keyword evidence="3" id="KW-1185">Reference proteome</keyword>
<name>A0ABD5RE41_9EURY</name>
<dbReference type="InterPro" id="IPR029017">
    <property type="entry name" value="Enolase-like_N"/>
</dbReference>
<evidence type="ECO:0000313" key="3">
    <source>
        <dbReference type="Proteomes" id="UP001596201"/>
    </source>
</evidence>
<dbReference type="Gene3D" id="3.20.20.120">
    <property type="entry name" value="Enolase-like C-terminal domain"/>
    <property type="match status" value="1"/>
</dbReference>
<dbReference type="InterPro" id="IPR036849">
    <property type="entry name" value="Enolase-like_C_sf"/>
</dbReference>
<sequence length="349" mass="38511">MRFYDAVADLSLTVDDYDLARRSADTSSGFERVTTVFALHGAGETGRGEDVTYDTEDHDALQSADDPLDLAGDYTFDEFSAMLDDADLFPTKEPERETGHHYRRWGLESAALDLALRQNDTHLAAVVSRERDPVRFAVSTRLGDPPSTDRVHDLLDAYPDSEFKLDPTSDWTDDIVADLAALDRVRILDLKGQYHGTTVDQEADPDLYRRVVEGFPEAIVEDPALTDETDPVLADAHDRISWDAPITGIESIETLPFEPDVLNVKPSRFGTVESVLDSIAYCLDRDVQLYGGGQFELDCGRDHIQLLASVFYPDGPNDVAPSGYNDPEVQSGLPTSPLRPGDDPVGLSF</sequence>
<organism evidence="2 3">
    <name type="scientific">Salinirubrum litoreum</name>
    <dbReference type="NCBI Taxonomy" id="1126234"/>
    <lineage>
        <taxon>Archaea</taxon>
        <taxon>Methanobacteriati</taxon>
        <taxon>Methanobacteriota</taxon>
        <taxon>Stenosarchaea group</taxon>
        <taxon>Halobacteria</taxon>
        <taxon>Halobacteriales</taxon>
        <taxon>Haloferacaceae</taxon>
        <taxon>Salinirubrum</taxon>
    </lineage>
</organism>
<feature type="region of interest" description="Disordered" evidence="1">
    <location>
        <begin position="318"/>
        <end position="349"/>
    </location>
</feature>